<dbReference type="EMBL" id="JASAOG010000075">
    <property type="protein sequence ID" value="KAK0054789.1"/>
    <property type="molecule type" value="Genomic_DNA"/>
</dbReference>
<accession>A0AAD8BJ73</accession>
<evidence type="ECO:0000313" key="2">
    <source>
        <dbReference type="EMBL" id="KAK0054789.1"/>
    </source>
</evidence>
<gene>
    <name evidence="2" type="ORF">Bpfe_015886</name>
</gene>
<sequence length="286" mass="31742">MFVKTGGSALFRLPPLTDVSTGMPLTWIFRNFPEQHWVSSNTSLRNIDVSNQVPLLDGGLCLLMYSKTCLEETPSDTELPATQNLSVNEDIDTSPSAGLLVLPAPREMYSNTENKLVDDILSNVDLFKKTFLSSSQVFKTTSSEEPLVETLIANVSTYPPPTWSMLQEENIEVTKNPSINARMRTKTAVKVVPMIKALQNRTDPPKPYSEKNVMEPSSSRGPFQLAGVSNVKGPLVIGADDTSKSPTEIDDERSNRQMWTNMRKHTSDLLRLDDVSSSQVDEESMV</sequence>
<evidence type="ECO:0000313" key="3">
    <source>
        <dbReference type="Proteomes" id="UP001233172"/>
    </source>
</evidence>
<dbReference type="Proteomes" id="UP001233172">
    <property type="component" value="Unassembled WGS sequence"/>
</dbReference>
<name>A0AAD8BJ73_BIOPF</name>
<comment type="caution">
    <text evidence="2">The sequence shown here is derived from an EMBL/GenBank/DDBJ whole genome shotgun (WGS) entry which is preliminary data.</text>
</comment>
<protein>
    <submittedName>
        <fullName evidence="2">Uncharacterized protein</fullName>
    </submittedName>
</protein>
<keyword evidence="3" id="KW-1185">Reference proteome</keyword>
<proteinExistence type="predicted"/>
<feature type="region of interest" description="Disordered" evidence="1">
    <location>
        <begin position="200"/>
        <end position="222"/>
    </location>
</feature>
<reference evidence="2" key="2">
    <citation type="submission" date="2023-04" db="EMBL/GenBank/DDBJ databases">
        <authorList>
            <person name="Bu L."/>
            <person name="Lu L."/>
            <person name="Laidemitt M.R."/>
            <person name="Zhang S.M."/>
            <person name="Mutuku M."/>
            <person name="Mkoji G."/>
            <person name="Steinauer M."/>
            <person name="Loker E.S."/>
        </authorList>
    </citation>
    <scope>NUCLEOTIDE SEQUENCE</scope>
    <source>
        <strain evidence="2">KasaAsao</strain>
        <tissue evidence="2">Whole Snail</tissue>
    </source>
</reference>
<feature type="region of interest" description="Disordered" evidence="1">
    <location>
        <begin position="234"/>
        <end position="258"/>
    </location>
</feature>
<evidence type="ECO:0000256" key="1">
    <source>
        <dbReference type="SAM" id="MobiDB-lite"/>
    </source>
</evidence>
<organism evidence="2 3">
    <name type="scientific">Biomphalaria pfeifferi</name>
    <name type="common">Bloodfluke planorb</name>
    <name type="synonym">Freshwater snail</name>
    <dbReference type="NCBI Taxonomy" id="112525"/>
    <lineage>
        <taxon>Eukaryota</taxon>
        <taxon>Metazoa</taxon>
        <taxon>Spiralia</taxon>
        <taxon>Lophotrochozoa</taxon>
        <taxon>Mollusca</taxon>
        <taxon>Gastropoda</taxon>
        <taxon>Heterobranchia</taxon>
        <taxon>Euthyneura</taxon>
        <taxon>Panpulmonata</taxon>
        <taxon>Hygrophila</taxon>
        <taxon>Lymnaeoidea</taxon>
        <taxon>Planorbidae</taxon>
        <taxon>Biomphalaria</taxon>
    </lineage>
</organism>
<reference evidence="2" key="1">
    <citation type="journal article" date="2023" name="PLoS Negl. Trop. Dis.">
        <title>A genome sequence for Biomphalaria pfeifferi, the major vector snail for the human-infecting parasite Schistosoma mansoni.</title>
        <authorList>
            <person name="Bu L."/>
            <person name="Lu L."/>
            <person name="Laidemitt M.R."/>
            <person name="Zhang S.M."/>
            <person name="Mutuku M."/>
            <person name="Mkoji G."/>
            <person name="Steinauer M."/>
            <person name="Loker E.S."/>
        </authorList>
    </citation>
    <scope>NUCLEOTIDE SEQUENCE</scope>
    <source>
        <strain evidence="2">KasaAsao</strain>
    </source>
</reference>
<dbReference type="AlphaFoldDB" id="A0AAD8BJ73"/>